<dbReference type="SUPFAM" id="SSF53474">
    <property type="entry name" value="alpha/beta-Hydrolases"/>
    <property type="match status" value="1"/>
</dbReference>
<keyword evidence="3" id="KW-1185">Reference proteome</keyword>
<gene>
    <name evidence="2" type="ORF">HKW67_15415</name>
</gene>
<dbReference type="Proteomes" id="UP000500938">
    <property type="component" value="Chromosome"/>
</dbReference>
<dbReference type="InterPro" id="IPR000073">
    <property type="entry name" value="AB_hydrolase_1"/>
</dbReference>
<keyword evidence="2" id="KW-0378">Hydrolase</keyword>
<dbReference type="EMBL" id="CP053085">
    <property type="protein sequence ID" value="QJR36807.1"/>
    <property type="molecule type" value="Genomic_DNA"/>
</dbReference>
<sequence length="257" mass="28844">MSDTQSIHPASHHPEQCHVQGEGPPLIYIAGLDGTGLLFYRQARLLAHRFRVITFRLRDDALSMDALVSEVVRHLNDAVPDGTPAIVVGESFGGALAMSFALAHPDRIRALVILNSFSRITPKLKLYAAITAASLVPWSTMRIARRLTASRLHSSHTHRDEISRFLLLTRATTRHGYINRLRILTHYDLRRHLKEIRVPTLFLAADEDHLIPSVEQATYMSARVPNAAMRVLHGHGHGCFLAPDLDLDEILKEWGNR</sequence>
<evidence type="ECO:0000259" key="1">
    <source>
        <dbReference type="Pfam" id="PF00561"/>
    </source>
</evidence>
<accession>A0A6M4ITF4</accession>
<dbReference type="InterPro" id="IPR029058">
    <property type="entry name" value="AB_hydrolase_fold"/>
</dbReference>
<protein>
    <submittedName>
        <fullName evidence="2">Alpha/beta hydrolase</fullName>
    </submittedName>
</protein>
<dbReference type="RefSeq" id="WP_171226239.1">
    <property type="nucleotide sequence ID" value="NZ_CP053085.1"/>
</dbReference>
<dbReference type="PANTHER" id="PTHR22753">
    <property type="entry name" value="TRANSMEMBRANE PROTEIN 68"/>
    <property type="match status" value="1"/>
</dbReference>
<dbReference type="KEGG" id="ggr:HKW67_15415"/>
<dbReference type="PRINTS" id="PR00111">
    <property type="entry name" value="ABHYDROLASE"/>
</dbReference>
<dbReference type="AlphaFoldDB" id="A0A6M4ITF4"/>
<reference evidence="2 3" key="1">
    <citation type="submission" date="2020-05" db="EMBL/GenBank/DDBJ databases">
        <title>Complete genome sequence of Gemmatimonas greenlandica TET16.</title>
        <authorList>
            <person name="Zeng Y."/>
        </authorList>
    </citation>
    <scope>NUCLEOTIDE SEQUENCE [LARGE SCALE GENOMIC DNA]</scope>
    <source>
        <strain evidence="2 3">TET16</strain>
    </source>
</reference>
<dbReference type="Pfam" id="PF00561">
    <property type="entry name" value="Abhydrolase_1"/>
    <property type="match status" value="1"/>
</dbReference>
<evidence type="ECO:0000313" key="2">
    <source>
        <dbReference type="EMBL" id="QJR36807.1"/>
    </source>
</evidence>
<dbReference type="Gene3D" id="3.40.50.1820">
    <property type="entry name" value="alpha/beta hydrolase"/>
    <property type="match status" value="1"/>
</dbReference>
<proteinExistence type="predicted"/>
<evidence type="ECO:0000313" key="3">
    <source>
        <dbReference type="Proteomes" id="UP000500938"/>
    </source>
</evidence>
<dbReference type="GO" id="GO:0016787">
    <property type="term" value="F:hydrolase activity"/>
    <property type="evidence" value="ECO:0007669"/>
    <property type="project" value="UniProtKB-KW"/>
</dbReference>
<dbReference type="PANTHER" id="PTHR22753:SF14">
    <property type="entry name" value="MONOACYLGLYCEROL_DIACYLGLYCEROL O-ACYLTRANSFERASE"/>
    <property type="match status" value="1"/>
</dbReference>
<feature type="domain" description="AB hydrolase-1" evidence="1">
    <location>
        <begin position="24"/>
        <end position="238"/>
    </location>
</feature>
<organism evidence="2 3">
    <name type="scientific">Gemmatimonas groenlandica</name>
    <dbReference type="NCBI Taxonomy" id="2732249"/>
    <lineage>
        <taxon>Bacteria</taxon>
        <taxon>Pseudomonadati</taxon>
        <taxon>Gemmatimonadota</taxon>
        <taxon>Gemmatimonadia</taxon>
        <taxon>Gemmatimonadales</taxon>
        <taxon>Gemmatimonadaceae</taxon>
        <taxon>Gemmatimonas</taxon>
    </lineage>
</organism>
<name>A0A6M4ITF4_9BACT</name>
<dbReference type="GO" id="GO:0016020">
    <property type="term" value="C:membrane"/>
    <property type="evidence" value="ECO:0007669"/>
    <property type="project" value="TreeGrafter"/>
</dbReference>